<feature type="repeat" description="Solcar" evidence="12">
    <location>
        <begin position="251"/>
        <end position="341"/>
    </location>
</feature>
<dbReference type="SUPFAM" id="SSF52113">
    <property type="entry name" value="BRCT domain"/>
    <property type="match status" value="1"/>
</dbReference>
<keyword evidence="7" id="KW-0999">Mitochondrion inner membrane</keyword>
<evidence type="ECO:0000256" key="13">
    <source>
        <dbReference type="SAM" id="MobiDB-lite"/>
    </source>
</evidence>
<dbReference type="InterPro" id="IPR036420">
    <property type="entry name" value="BRCT_dom_sf"/>
</dbReference>
<dbReference type="InterPro" id="IPR015010">
    <property type="entry name" value="TERF2IP_Myb"/>
</dbReference>
<evidence type="ECO:0000256" key="4">
    <source>
        <dbReference type="ARBA" id="ARBA00022448"/>
    </source>
</evidence>
<dbReference type="Pfam" id="PF11626">
    <property type="entry name" value="Rap1_C"/>
    <property type="match status" value="1"/>
</dbReference>
<sequence length="1124" mass="124505">MSGSSLAGAAKRKSDLIVSSGKDTMKEAPQAMKAAAENPHRATADFLHTPFMRGALPFINGGLAGMTATAVIQPVDMIKVRLQLAGEGVKTGPKPTPLSVTREVIASGKVMDLYTGLSAGLLRQAVYTTARLGFFDTFMKRLTVRAEGKGQKIGFAERAGAGLMAGGLAAIVGNPADLALIRMQSDGLKPVAERARYKSVMDALVRISKNEGVPALWAGAYPTVVRAMALNFGQLAFFSEAKTRLQGSNMSSRTQTLTASAIAGFFASFFSLPFDFVKTRLQKQTKRADGTVQYRGMFDCFQKVAKEEGLLRFYRGFSTYYVRIAPHAMVTLIGVAHTKTMFANTTFWIAQRVPIRTHFVSVVKNHGGNVTSLEKNADLLIADHVRHRDAPPGALSYQFLEECEKQGRLLSPDERTIHRCGPKPGSVREAADASRASKVHRTAFTPDDDDIIREWVKDAVRRGESHGGNEIWKDLERKNKRHTWQSWRDRWVKKLRDRMPPQWDTEIRGLDDDVDELVEEVLEEEARSEALQREEQESQIKEREEGEKQEKQRRLDKQKEIDSQGETSAQEEKERQGKIEEQKRGESNKDEAPQRGNESLPVPGVEEAKAQGPSARPRAGPDVLGRVDQVALRREQERMLSGGTGPSLNSAASPQHRPARVVLSRVAQAKLEGKNARPDVQSMPSSPPVLIRASNVDARPRSESEHSERVTAEFARKPSVGISSNRTKRPKHHHTVTAANEEVEKWMEPWPVETSTNEAVDPSDAIMSRDVNGLRTGLEALAPSTDFSPKQWRQYLEDDVLPIQRNFKLNNSQTSQNNEIRLITPNRKRARDDIGDSLQFKSPRVAETANISKQRVDINSQSTASSASQAESTRETFDYDDDDDNFTKALQTQAILAADTQPLDLVILDPDEALDSSIAQSIESDEHDEFDKRCRASLRDQELINQQLLNNSGESGALDLDFDLPEPEGGFEATDEPYDGIETQLLKGTQALGTGPMGELDEQEIDEAASQASLDFHALANELMEEGHSPEHILIAVQATSANMSLMRVVLEHLRAEMKVPVQTRGIWTEQDDEDILGGDARKLERVEAKHGWDGEGGCKARQYFLRDSVAAAEEVARQSSRTA</sequence>
<dbReference type="InterPro" id="IPR038104">
    <property type="entry name" value="Rap1_C_sf"/>
</dbReference>
<dbReference type="EMBL" id="WNWQ01001217">
    <property type="protein sequence ID" value="KAE9961967.1"/>
    <property type="molecule type" value="Genomic_DNA"/>
</dbReference>
<feature type="region of interest" description="Disordered" evidence="13">
    <location>
        <begin position="856"/>
        <end position="884"/>
    </location>
</feature>
<keyword evidence="8" id="KW-1133">Transmembrane helix</keyword>
<evidence type="ECO:0000259" key="14">
    <source>
        <dbReference type="Pfam" id="PF08914"/>
    </source>
</evidence>
<keyword evidence="6" id="KW-0677">Repeat</keyword>
<dbReference type="InterPro" id="IPR023395">
    <property type="entry name" value="MCP_dom_sf"/>
</dbReference>
<organism evidence="16 17">
    <name type="scientific">Venturia inaequalis</name>
    <name type="common">Apple scab fungus</name>
    <dbReference type="NCBI Taxonomy" id="5025"/>
    <lineage>
        <taxon>Eukaryota</taxon>
        <taxon>Fungi</taxon>
        <taxon>Dikarya</taxon>
        <taxon>Ascomycota</taxon>
        <taxon>Pezizomycotina</taxon>
        <taxon>Dothideomycetes</taxon>
        <taxon>Pleosporomycetidae</taxon>
        <taxon>Venturiales</taxon>
        <taxon>Venturiaceae</taxon>
        <taxon>Venturia</taxon>
    </lineage>
</organism>
<evidence type="ECO:0000256" key="11">
    <source>
        <dbReference type="ARBA" id="ARBA00032471"/>
    </source>
</evidence>
<dbReference type="Gene3D" id="1.50.40.10">
    <property type="entry name" value="Mitochondrial carrier domain"/>
    <property type="match status" value="1"/>
</dbReference>
<feature type="compositionally biased region" description="Low complexity" evidence="13">
    <location>
        <begin position="860"/>
        <end position="871"/>
    </location>
</feature>
<dbReference type="PROSITE" id="PS50920">
    <property type="entry name" value="SOLCAR"/>
    <property type="match status" value="3"/>
</dbReference>
<comment type="caution">
    <text evidence="16">The sequence shown here is derived from an EMBL/GenBank/DDBJ whole genome shotgun (WGS) entry which is preliminary data.</text>
</comment>
<dbReference type="Pfam" id="PF00153">
    <property type="entry name" value="Mito_carr"/>
    <property type="match status" value="3"/>
</dbReference>
<keyword evidence="10 12" id="KW-0472">Membrane</keyword>
<comment type="similarity">
    <text evidence="2">Belongs to the mitochondrial carrier (TC 2.A.29) family.</text>
</comment>
<evidence type="ECO:0000256" key="5">
    <source>
        <dbReference type="ARBA" id="ARBA00022692"/>
    </source>
</evidence>
<protein>
    <recommendedName>
        <fullName evidence="3">Telomeric repeat-binding factor 2-interacting protein 1</fullName>
    </recommendedName>
    <alternativeName>
        <fullName evidence="11">Repressor/activator protein 1 homolog</fullName>
    </alternativeName>
</protein>
<comment type="subcellular location">
    <subcellularLocation>
        <location evidence="1">Mitochondrion inner membrane</location>
        <topology evidence="1">Multi-pass membrane protein</topology>
    </subcellularLocation>
</comment>
<name>A0A8H3U287_VENIN</name>
<dbReference type="SUPFAM" id="SSF103506">
    <property type="entry name" value="Mitochondrial carrier"/>
    <property type="match status" value="1"/>
</dbReference>
<dbReference type="GO" id="GO:0005743">
    <property type="term" value="C:mitochondrial inner membrane"/>
    <property type="evidence" value="ECO:0007669"/>
    <property type="project" value="UniProtKB-SubCell"/>
</dbReference>
<evidence type="ECO:0000313" key="16">
    <source>
        <dbReference type="EMBL" id="KAE9961967.1"/>
    </source>
</evidence>
<evidence type="ECO:0000256" key="12">
    <source>
        <dbReference type="PROSITE-ProRule" id="PRU00282"/>
    </source>
</evidence>
<evidence type="ECO:0000259" key="15">
    <source>
        <dbReference type="Pfam" id="PF11626"/>
    </source>
</evidence>
<dbReference type="Gene3D" id="1.10.10.2170">
    <property type="match status" value="1"/>
</dbReference>
<dbReference type="CDD" id="cd11655">
    <property type="entry name" value="rap1_myb-like"/>
    <property type="match status" value="1"/>
</dbReference>
<evidence type="ECO:0000256" key="10">
    <source>
        <dbReference type="ARBA" id="ARBA00023136"/>
    </source>
</evidence>
<dbReference type="SUPFAM" id="SSF46689">
    <property type="entry name" value="Homeodomain-like"/>
    <property type="match status" value="1"/>
</dbReference>
<dbReference type="InterPro" id="IPR021661">
    <property type="entry name" value="Rap1_C"/>
</dbReference>
<dbReference type="Proteomes" id="UP000433883">
    <property type="component" value="Unassembled WGS sequence"/>
</dbReference>
<dbReference type="Gene3D" id="1.10.10.60">
    <property type="entry name" value="Homeodomain-like"/>
    <property type="match status" value="1"/>
</dbReference>
<proteinExistence type="inferred from homology"/>
<feature type="domain" description="TERF2-interacting telomeric protein 1 Myb" evidence="14">
    <location>
        <begin position="444"/>
        <end position="498"/>
    </location>
</feature>
<feature type="compositionally biased region" description="Basic and acidic residues" evidence="13">
    <location>
        <begin position="524"/>
        <end position="562"/>
    </location>
</feature>
<feature type="repeat" description="Solcar" evidence="12">
    <location>
        <begin position="52"/>
        <end position="141"/>
    </location>
</feature>
<evidence type="ECO:0000256" key="6">
    <source>
        <dbReference type="ARBA" id="ARBA00022737"/>
    </source>
</evidence>
<gene>
    <name evidence="16" type="ORF">BLS_001051</name>
</gene>
<dbReference type="InterPro" id="IPR009057">
    <property type="entry name" value="Homeodomain-like_sf"/>
</dbReference>
<feature type="domain" description="TRF2-interacting telomeric protein/Rap1 C-terminal" evidence="15">
    <location>
        <begin position="1024"/>
        <end position="1107"/>
    </location>
</feature>
<dbReference type="AlphaFoldDB" id="A0A8H3U287"/>
<dbReference type="InterPro" id="IPR050391">
    <property type="entry name" value="Mito_Metabolite_Transporter"/>
</dbReference>
<evidence type="ECO:0000256" key="8">
    <source>
        <dbReference type="ARBA" id="ARBA00022989"/>
    </source>
</evidence>
<keyword evidence="9" id="KW-0496">Mitochondrion</keyword>
<dbReference type="Pfam" id="PF08914">
    <property type="entry name" value="Myb_Rap1"/>
    <property type="match status" value="1"/>
</dbReference>
<keyword evidence="5 12" id="KW-0812">Transmembrane</keyword>
<accession>A0A8H3U287</accession>
<evidence type="ECO:0000256" key="3">
    <source>
        <dbReference type="ARBA" id="ARBA00017805"/>
    </source>
</evidence>
<feature type="compositionally biased region" description="Basic and acidic residues" evidence="13">
    <location>
        <begin position="570"/>
        <end position="593"/>
    </location>
</feature>
<reference evidence="16 17" key="1">
    <citation type="submission" date="2019-11" db="EMBL/GenBank/DDBJ databases">
        <title>Venturia inaequalis Genome Resource.</title>
        <authorList>
            <person name="Lichtner F.J."/>
        </authorList>
    </citation>
    <scope>NUCLEOTIDE SEQUENCE [LARGE SCALE GENOMIC DNA]</scope>
    <source>
        <strain evidence="16">Bline_iso_100314</strain>
    </source>
</reference>
<evidence type="ECO:0000256" key="9">
    <source>
        <dbReference type="ARBA" id="ARBA00023128"/>
    </source>
</evidence>
<feature type="region of interest" description="Disordered" evidence="13">
    <location>
        <begin position="522"/>
        <end position="659"/>
    </location>
</feature>
<evidence type="ECO:0000256" key="2">
    <source>
        <dbReference type="ARBA" id="ARBA00006375"/>
    </source>
</evidence>
<evidence type="ECO:0000256" key="1">
    <source>
        <dbReference type="ARBA" id="ARBA00004448"/>
    </source>
</evidence>
<dbReference type="FunFam" id="1.50.40.10:FF:000009">
    <property type="entry name" value="Mitochondrial 2-oxoglutarate/malate carrier protein"/>
    <property type="match status" value="1"/>
</dbReference>
<feature type="repeat" description="Solcar" evidence="12">
    <location>
        <begin position="153"/>
        <end position="244"/>
    </location>
</feature>
<evidence type="ECO:0000256" key="7">
    <source>
        <dbReference type="ARBA" id="ARBA00022792"/>
    </source>
</evidence>
<dbReference type="InterPro" id="IPR018108">
    <property type="entry name" value="MCP_transmembrane"/>
</dbReference>
<keyword evidence="4" id="KW-0813">Transport</keyword>
<dbReference type="PANTHER" id="PTHR45618">
    <property type="entry name" value="MITOCHONDRIAL DICARBOXYLATE CARRIER-RELATED"/>
    <property type="match status" value="1"/>
</dbReference>
<evidence type="ECO:0000313" key="17">
    <source>
        <dbReference type="Proteomes" id="UP000433883"/>
    </source>
</evidence>